<evidence type="ECO:0000313" key="2">
    <source>
        <dbReference type="EMBL" id="PJA01801.1"/>
    </source>
</evidence>
<dbReference type="EMBL" id="PFPR01000021">
    <property type="protein sequence ID" value="PJA01801.1"/>
    <property type="molecule type" value="Genomic_DNA"/>
</dbReference>
<dbReference type="SMART" id="SM01321">
    <property type="entry name" value="Y1_Tnp"/>
    <property type="match status" value="1"/>
</dbReference>
<proteinExistence type="predicted"/>
<gene>
    <name evidence="2" type="ORF">COX74_00815</name>
</gene>
<name>A0A2M7VIY2_9BACT</name>
<reference evidence="3" key="1">
    <citation type="submission" date="2017-09" db="EMBL/GenBank/DDBJ databases">
        <title>Depth-based differentiation of microbial function through sediment-hosted aquifers and enrichment of novel symbionts in the deep terrestrial subsurface.</title>
        <authorList>
            <person name="Probst A.J."/>
            <person name="Ladd B."/>
            <person name="Jarett J.K."/>
            <person name="Geller-Mcgrath D.E."/>
            <person name="Sieber C.M.K."/>
            <person name="Emerson J.B."/>
            <person name="Anantharaman K."/>
            <person name="Thomas B.C."/>
            <person name="Malmstrom R."/>
            <person name="Stieglmeier M."/>
            <person name="Klingl A."/>
            <person name="Woyke T."/>
            <person name="Ryan C.M."/>
            <person name="Banfield J.F."/>
        </authorList>
    </citation>
    <scope>NUCLEOTIDE SEQUENCE [LARGE SCALE GENOMIC DNA]</scope>
</reference>
<dbReference type="Pfam" id="PF01797">
    <property type="entry name" value="Y1_Tnp"/>
    <property type="match status" value="1"/>
</dbReference>
<evidence type="ECO:0000259" key="1">
    <source>
        <dbReference type="SMART" id="SM01321"/>
    </source>
</evidence>
<organism evidence="2 3">
    <name type="scientific">bacterium (Candidatus Gribaldobacteria) CG_4_10_14_0_2_um_filter_41_16</name>
    <dbReference type="NCBI Taxonomy" id="2014265"/>
    <lineage>
        <taxon>Bacteria</taxon>
        <taxon>Candidatus Gribaldobacteria</taxon>
    </lineage>
</organism>
<dbReference type="NCBIfam" id="NF033573">
    <property type="entry name" value="transpos_IS200"/>
    <property type="match status" value="1"/>
</dbReference>
<feature type="domain" description="Transposase IS200-like" evidence="1">
    <location>
        <begin position="15"/>
        <end position="135"/>
    </location>
</feature>
<accession>A0A2M7VIY2</accession>
<protein>
    <submittedName>
        <fullName evidence="2">IS200/IS605 family transposase</fullName>
    </submittedName>
</protein>
<dbReference type="AlphaFoldDB" id="A0A2M7VIY2"/>
<dbReference type="SUPFAM" id="SSF143422">
    <property type="entry name" value="Transposase IS200-like"/>
    <property type="match status" value="1"/>
</dbReference>
<comment type="caution">
    <text evidence="2">The sequence shown here is derived from an EMBL/GenBank/DDBJ whole genome shotgun (WGS) entry which is preliminary data.</text>
</comment>
<dbReference type="InterPro" id="IPR002686">
    <property type="entry name" value="Transposase_17"/>
</dbReference>
<dbReference type="GO" id="GO:0004803">
    <property type="term" value="F:transposase activity"/>
    <property type="evidence" value="ECO:0007669"/>
    <property type="project" value="InterPro"/>
</dbReference>
<evidence type="ECO:0000313" key="3">
    <source>
        <dbReference type="Proteomes" id="UP000229364"/>
    </source>
</evidence>
<dbReference type="InterPro" id="IPR036515">
    <property type="entry name" value="Transposase_17_sf"/>
</dbReference>
<dbReference type="GO" id="GO:0006313">
    <property type="term" value="P:DNA transposition"/>
    <property type="evidence" value="ECO:0007669"/>
    <property type="project" value="InterPro"/>
</dbReference>
<dbReference type="PANTHER" id="PTHR33360:SF2">
    <property type="entry name" value="TRANSPOSASE FOR INSERTION SEQUENCE ELEMENT IS200"/>
    <property type="match status" value="1"/>
</dbReference>
<dbReference type="PANTHER" id="PTHR33360">
    <property type="entry name" value="TRANSPOSASE FOR INSERTION SEQUENCE ELEMENT IS200"/>
    <property type="match status" value="1"/>
</dbReference>
<dbReference type="Proteomes" id="UP000229364">
    <property type="component" value="Unassembled WGS sequence"/>
</dbReference>
<sequence>MVNISKNIWYWYHNVSECYYHVQLTVKYRKALLDNRAESIIIGTLQGIKERYAIEISHLGFDQDHIHLLLRFLPTYSAGQVIKVVKSLTAKAIFEQLPEIKKELWGGEFWTDGYYVATISGRGNKKVIENYIKNQGREQDIKQLRLFNLGA</sequence>
<dbReference type="GO" id="GO:0003677">
    <property type="term" value="F:DNA binding"/>
    <property type="evidence" value="ECO:0007669"/>
    <property type="project" value="InterPro"/>
</dbReference>
<dbReference type="Gene3D" id="3.30.70.1290">
    <property type="entry name" value="Transposase IS200-like"/>
    <property type="match status" value="1"/>
</dbReference>